<accession>A0AAW1HQ33</accession>
<evidence type="ECO:0000313" key="7">
    <source>
        <dbReference type="EMBL" id="KAK9677944.1"/>
    </source>
</evidence>
<feature type="compositionally biased region" description="Low complexity" evidence="5">
    <location>
        <begin position="141"/>
        <end position="151"/>
    </location>
</feature>
<dbReference type="Pfam" id="PF00076">
    <property type="entry name" value="RRM_1"/>
    <property type="match status" value="2"/>
</dbReference>
<keyword evidence="8" id="KW-1185">Reference proteome</keyword>
<dbReference type="EMBL" id="JBDFQZ010000011">
    <property type="protein sequence ID" value="KAK9677944.1"/>
    <property type="molecule type" value="Genomic_DNA"/>
</dbReference>
<dbReference type="PROSITE" id="PS50102">
    <property type="entry name" value="RRM"/>
    <property type="match status" value="2"/>
</dbReference>
<evidence type="ECO:0000256" key="1">
    <source>
        <dbReference type="ARBA" id="ARBA00004123"/>
    </source>
</evidence>
<feature type="compositionally biased region" description="Polar residues" evidence="5">
    <location>
        <begin position="705"/>
        <end position="721"/>
    </location>
</feature>
<reference evidence="7" key="1">
    <citation type="submission" date="2024-03" db="EMBL/GenBank/DDBJ databases">
        <title>WGS assembly of Saponaria officinalis var. Norfolk2.</title>
        <authorList>
            <person name="Jenkins J."/>
            <person name="Shu S."/>
            <person name="Grimwood J."/>
            <person name="Barry K."/>
            <person name="Goodstein D."/>
            <person name="Schmutz J."/>
            <person name="Leebens-Mack J."/>
            <person name="Osbourn A."/>
        </authorList>
    </citation>
    <scope>NUCLEOTIDE SEQUENCE [LARGE SCALE GENOMIC DNA]</scope>
    <source>
        <strain evidence="7">JIC</strain>
    </source>
</reference>
<evidence type="ECO:0000256" key="4">
    <source>
        <dbReference type="PROSITE-ProRule" id="PRU00176"/>
    </source>
</evidence>
<feature type="region of interest" description="Disordered" evidence="5">
    <location>
        <begin position="1"/>
        <end position="49"/>
    </location>
</feature>
<dbReference type="AlphaFoldDB" id="A0AAW1HQ33"/>
<dbReference type="Gene3D" id="3.30.70.330">
    <property type="match status" value="2"/>
</dbReference>
<evidence type="ECO:0000313" key="8">
    <source>
        <dbReference type="Proteomes" id="UP001443914"/>
    </source>
</evidence>
<keyword evidence="3" id="KW-0539">Nucleus</keyword>
<dbReference type="Proteomes" id="UP001443914">
    <property type="component" value="Unassembled WGS sequence"/>
</dbReference>
<evidence type="ECO:0000259" key="6">
    <source>
        <dbReference type="PROSITE" id="PS50102"/>
    </source>
</evidence>
<evidence type="ECO:0000256" key="2">
    <source>
        <dbReference type="ARBA" id="ARBA00022884"/>
    </source>
</evidence>
<comment type="caution">
    <text evidence="7">The sequence shown here is derived from an EMBL/GenBank/DDBJ whole genome shotgun (WGS) entry which is preliminary data.</text>
</comment>
<feature type="compositionally biased region" description="Basic and acidic residues" evidence="5">
    <location>
        <begin position="1"/>
        <end position="19"/>
    </location>
</feature>
<dbReference type="SUPFAM" id="SSF54928">
    <property type="entry name" value="RNA-binding domain, RBD"/>
    <property type="match status" value="2"/>
</dbReference>
<dbReference type="PANTHER" id="PTHR23189">
    <property type="entry name" value="RNA RECOGNITION MOTIF-CONTAINING"/>
    <property type="match status" value="1"/>
</dbReference>
<dbReference type="CDD" id="cd21546">
    <property type="entry name" value="SPOC_FPA-like"/>
    <property type="match status" value="1"/>
</dbReference>
<protein>
    <recommendedName>
        <fullName evidence="6">RRM domain-containing protein</fullName>
    </recommendedName>
</protein>
<comment type="subcellular location">
    <subcellularLocation>
        <location evidence="1">Nucleus</location>
    </subcellularLocation>
</comment>
<dbReference type="GO" id="GO:0005634">
    <property type="term" value="C:nucleus"/>
    <property type="evidence" value="ECO:0007669"/>
    <property type="project" value="UniProtKB-SubCell"/>
</dbReference>
<organism evidence="7 8">
    <name type="scientific">Saponaria officinalis</name>
    <name type="common">Common soapwort</name>
    <name type="synonym">Lychnis saponaria</name>
    <dbReference type="NCBI Taxonomy" id="3572"/>
    <lineage>
        <taxon>Eukaryota</taxon>
        <taxon>Viridiplantae</taxon>
        <taxon>Streptophyta</taxon>
        <taxon>Embryophyta</taxon>
        <taxon>Tracheophyta</taxon>
        <taxon>Spermatophyta</taxon>
        <taxon>Magnoliopsida</taxon>
        <taxon>eudicotyledons</taxon>
        <taxon>Gunneridae</taxon>
        <taxon>Pentapetalae</taxon>
        <taxon>Caryophyllales</taxon>
        <taxon>Caryophyllaceae</taxon>
        <taxon>Caryophylleae</taxon>
        <taxon>Saponaria</taxon>
    </lineage>
</organism>
<gene>
    <name evidence="7" type="ORF">RND81_11G177400</name>
</gene>
<proteinExistence type="predicted"/>
<sequence length="811" mass="90622">MSGRDGRESRDRSRRDNHSSHHHQSRHSSSSSRFDEKPPPRMKNPPSRHLWVGNLGQHVPKTTVEDHFFRFGELESVSFPPGRSYAFVNFFREEDAVAAFKSLQGFSVAGMPLKIEFAKSDKSSAPRDDNYYQQQGELQPSSRRSAFSSRESTMRDASPDAYFPEYSRKDDNISEHPSEILWIGFPSFLKVEETILRKAFSPFGEIDKITVFPGRTYAFVQFMNIASAVRAKETLQGKLFGNPRVHICFARNDHASSGSGRRGMGHKVSSSPHHKSHGHPGSSDSYRPERNFENVTENPRMRAPRTSNMEYGVPDAMSLSRNEPSWSRTKNTYEERGFNEPGVGVGHGLPYGRSPGREGNALIHEFSPRKLTRKSTYPEDPWDLPEDPYVFHEAKKLKTGSFIHDKELPEYPLHIPEEGRQGLPRMVSDVPPSDESWHTLPYGRHPPEHPVIQNAQLNDRLENWKQSHDTSHPLPSPFPSNPADWRKNTFGLPRSGMKEVWKWEGTIAKGGTPVCRARCFPVGKTMDIVLPEFLDCTARTGLDMLAKHYYQATNSWVVFFVAATDADMAYYNEFMHYLGDKQRAAVAKLDERNTLFLVPPSDFSENVLKIPGKLSISGVVLSLEPSSPSAASLPLASFPNPGMTTNSFPSAANVTSSVPSFTPAYGHGSASISDQASYGNHPANIGQPPQMPPQSFPMYGDYHHSGNSSSLNEHNLSTPTYQYPTEDFRAVGNVANQPQNQSRVPSGYVAQTSQFPSDNNVTSLFSQLQQPVQAENTQAQDDSESDPQKRLQATLQLAAALLQQIQQGKGT</sequence>
<feature type="region of interest" description="Disordered" evidence="5">
    <location>
        <begin position="253"/>
        <end position="327"/>
    </location>
</feature>
<dbReference type="FunFam" id="3.30.70.330:FF:000522">
    <property type="entry name" value="RNA recognition motif (RRM)-containing protein"/>
    <property type="match status" value="1"/>
</dbReference>
<feature type="domain" description="RRM" evidence="6">
    <location>
        <begin position="48"/>
        <end position="120"/>
    </location>
</feature>
<evidence type="ECO:0000256" key="5">
    <source>
        <dbReference type="SAM" id="MobiDB-lite"/>
    </source>
</evidence>
<feature type="compositionally biased region" description="Polar residues" evidence="5">
    <location>
        <begin position="131"/>
        <end position="140"/>
    </location>
</feature>
<dbReference type="InterPro" id="IPR035979">
    <property type="entry name" value="RBD_domain_sf"/>
</dbReference>
<dbReference type="Pfam" id="PF07744">
    <property type="entry name" value="SPOC"/>
    <property type="match status" value="1"/>
</dbReference>
<dbReference type="GO" id="GO:0003723">
    <property type="term" value="F:RNA binding"/>
    <property type="evidence" value="ECO:0007669"/>
    <property type="project" value="UniProtKB-UniRule"/>
</dbReference>
<keyword evidence="2 4" id="KW-0694">RNA-binding</keyword>
<evidence type="ECO:0000256" key="3">
    <source>
        <dbReference type="ARBA" id="ARBA00023242"/>
    </source>
</evidence>
<name>A0AAW1HQ33_SAPOF</name>
<dbReference type="CDD" id="cd00590">
    <property type="entry name" value="RRM_SF"/>
    <property type="match status" value="2"/>
</dbReference>
<dbReference type="SMART" id="SM00360">
    <property type="entry name" value="RRM"/>
    <property type="match status" value="2"/>
</dbReference>
<dbReference type="InterPro" id="IPR012921">
    <property type="entry name" value="SPOC_C"/>
</dbReference>
<dbReference type="InterPro" id="IPR000504">
    <property type="entry name" value="RRM_dom"/>
</dbReference>
<feature type="region of interest" description="Disordered" evidence="5">
    <location>
        <begin position="672"/>
        <end position="721"/>
    </location>
</feature>
<feature type="domain" description="RRM" evidence="6">
    <location>
        <begin position="179"/>
        <end position="252"/>
    </location>
</feature>
<feature type="compositionally biased region" description="Basic and acidic residues" evidence="5">
    <location>
        <begin position="119"/>
        <end position="130"/>
    </location>
</feature>
<dbReference type="InterPro" id="IPR012677">
    <property type="entry name" value="Nucleotide-bd_a/b_plait_sf"/>
</dbReference>
<feature type="region of interest" description="Disordered" evidence="5">
    <location>
        <begin position="119"/>
        <end position="168"/>
    </location>
</feature>